<proteinExistence type="predicted"/>
<dbReference type="EMBL" id="AP035768">
    <property type="protein sequence ID" value="BFO22474.1"/>
    <property type="molecule type" value="Genomic_DNA"/>
</dbReference>
<feature type="domain" description="Acyl-CoA dehydrogenase/oxidase N-terminal" evidence="1">
    <location>
        <begin position="6"/>
        <end position="71"/>
    </location>
</feature>
<dbReference type="InterPro" id="IPR013786">
    <property type="entry name" value="AcylCoA_DH/ox_N"/>
</dbReference>
<dbReference type="Gene3D" id="1.10.540.10">
    <property type="entry name" value="Acyl-CoA dehydrogenase/oxidase, N-terminal domain"/>
    <property type="match status" value="1"/>
</dbReference>
<dbReference type="InterPro" id="IPR037069">
    <property type="entry name" value="AcylCoA_DH/ox_N_sf"/>
</dbReference>
<evidence type="ECO:0000313" key="2">
    <source>
        <dbReference type="EMBL" id="BFO22474.1"/>
    </source>
</evidence>
<protein>
    <recommendedName>
        <fullName evidence="1">Acyl-CoA dehydrogenase/oxidase N-terminal domain-containing protein</fullName>
    </recommendedName>
</protein>
<gene>
    <name evidence="2" type="ORF">SHKM778_88620</name>
</gene>
<dbReference type="Pfam" id="PF02771">
    <property type="entry name" value="Acyl-CoA_dh_N"/>
    <property type="match status" value="1"/>
</dbReference>
<reference evidence="2" key="2">
    <citation type="submission" date="2024-07" db="EMBL/GenBank/DDBJ databases">
        <title>Streptomyces haneummycinica sp. nov., a new antibiotic-producing actinobacterium isolated from marine sediment.</title>
        <authorList>
            <person name="Uemura M."/>
            <person name="Hamada M."/>
            <person name="Hirano S."/>
            <person name="Kobayashi K."/>
            <person name="Ohshiro T."/>
            <person name="Kobayashi T."/>
            <person name="Terahara T."/>
        </authorList>
    </citation>
    <scope>NUCLEOTIDE SEQUENCE</scope>
    <source>
        <strain evidence="2">KM77-8</strain>
    </source>
</reference>
<dbReference type="GO" id="GO:0050660">
    <property type="term" value="F:flavin adenine dinucleotide binding"/>
    <property type="evidence" value="ECO:0007669"/>
    <property type="project" value="InterPro"/>
</dbReference>
<dbReference type="GO" id="GO:0016627">
    <property type="term" value="F:oxidoreductase activity, acting on the CH-CH group of donors"/>
    <property type="evidence" value="ECO:0007669"/>
    <property type="project" value="InterPro"/>
</dbReference>
<accession>A0AAT9HZT5</accession>
<dbReference type="AlphaFoldDB" id="A0AAT9HZT5"/>
<dbReference type="InterPro" id="IPR009100">
    <property type="entry name" value="AcylCoA_DH/oxidase_NM_dom_sf"/>
</dbReference>
<reference evidence="2" key="1">
    <citation type="submission" date="2024-06" db="EMBL/GenBank/DDBJ databases">
        <authorList>
            <consortium name="consrtm"/>
            <person name="Uemura M."/>
            <person name="Terahara T."/>
        </authorList>
    </citation>
    <scope>NUCLEOTIDE SEQUENCE</scope>
    <source>
        <strain evidence="2">KM77-8</strain>
    </source>
</reference>
<name>A0AAT9HZT5_9ACTN</name>
<evidence type="ECO:0000259" key="1">
    <source>
        <dbReference type="Pfam" id="PF02771"/>
    </source>
</evidence>
<organism evidence="2">
    <name type="scientific">Streptomyces haneummycinicus</name>
    <dbReference type="NCBI Taxonomy" id="3074435"/>
    <lineage>
        <taxon>Bacteria</taxon>
        <taxon>Bacillati</taxon>
        <taxon>Actinomycetota</taxon>
        <taxon>Actinomycetes</taxon>
        <taxon>Kitasatosporales</taxon>
        <taxon>Streptomycetaceae</taxon>
        <taxon>Streptomyces</taxon>
    </lineage>
</organism>
<sequence length="74" mass="7802">MPVIESEEHKALREAVATFARNTPHTDNTEFWKNAAKLGYIGVNLPEAYGGGGAGITELSLILEEMGAAGNPSS</sequence>
<dbReference type="SUPFAM" id="SSF56645">
    <property type="entry name" value="Acyl-CoA dehydrogenase NM domain-like"/>
    <property type="match status" value="1"/>
</dbReference>